<evidence type="ECO:0000313" key="3">
    <source>
        <dbReference type="EMBL" id="RDX45334.1"/>
    </source>
</evidence>
<gene>
    <name evidence="3" type="ORF">OH76DRAFT_1486350</name>
</gene>
<dbReference type="STRING" id="139420.A0A371CYH2"/>
<name>A0A371CYH2_9APHY</name>
<protein>
    <submittedName>
        <fullName evidence="3">NAD(P)-binding protein</fullName>
    </submittedName>
</protein>
<evidence type="ECO:0000256" key="1">
    <source>
        <dbReference type="ARBA" id="ARBA00006484"/>
    </source>
</evidence>
<organism evidence="3 4">
    <name type="scientific">Lentinus brumalis</name>
    <dbReference type="NCBI Taxonomy" id="2498619"/>
    <lineage>
        <taxon>Eukaryota</taxon>
        <taxon>Fungi</taxon>
        <taxon>Dikarya</taxon>
        <taxon>Basidiomycota</taxon>
        <taxon>Agaricomycotina</taxon>
        <taxon>Agaricomycetes</taxon>
        <taxon>Polyporales</taxon>
        <taxon>Polyporaceae</taxon>
        <taxon>Lentinus</taxon>
    </lineage>
</organism>
<dbReference type="PANTHER" id="PTHR43008:SF4">
    <property type="entry name" value="CHAIN DEHYDROGENASE, PUTATIVE (AFU_ORTHOLOGUE AFUA_4G08710)-RELATED"/>
    <property type="match status" value="1"/>
</dbReference>
<dbReference type="AlphaFoldDB" id="A0A371CYH2"/>
<sequence length="314" mass="33585">MAPCTILSESSANEYHGRRRMSWTPQKLEFYGVARALQASSSSPSSVGPTLFTKEFCLADRVALVTGGRRGIGLEAALALAEGGARSVYCLDLAQEPGEEWTKVRESATRMGLGKFEYISGDVRKQEAMWKIAETIGDREGRLDICVAAAGILGDNVSSLEYKEQAFQDIVDVNLKGVLFTAQGVGRQMVRFGHGGSIIMIASICGSVAAEPHFCTVAYHASKAGVLQLARSMACELGPKGVRVNTISPGFVRTQMTAYLNHDPEAEAMAAKANPLGRLAHPHELRGVVAWLASDASSFCTGTDVFVSGGHQAW</sequence>
<keyword evidence="4" id="KW-1185">Reference proteome</keyword>
<dbReference type="InterPro" id="IPR036291">
    <property type="entry name" value="NAD(P)-bd_dom_sf"/>
</dbReference>
<dbReference type="PRINTS" id="PR00080">
    <property type="entry name" value="SDRFAMILY"/>
</dbReference>
<dbReference type="PRINTS" id="PR00081">
    <property type="entry name" value="GDHRDH"/>
</dbReference>
<accession>A0A371CYH2</accession>
<proteinExistence type="inferred from homology"/>
<dbReference type="GO" id="GO:0050664">
    <property type="term" value="F:oxidoreductase activity, acting on NAD(P)H, oxygen as acceptor"/>
    <property type="evidence" value="ECO:0007669"/>
    <property type="project" value="TreeGrafter"/>
</dbReference>
<dbReference type="EMBL" id="KZ857438">
    <property type="protein sequence ID" value="RDX45334.1"/>
    <property type="molecule type" value="Genomic_DNA"/>
</dbReference>
<evidence type="ECO:0000313" key="4">
    <source>
        <dbReference type="Proteomes" id="UP000256964"/>
    </source>
</evidence>
<comment type="similarity">
    <text evidence="1">Belongs to the short-chain dehydrogenases/reductases (SDR) family.</text>
</comment>
<dbReference type="PANTHER" id="PTHR43008">
    <property type="entry name" value="BENZIL REDUCTASE"/>
    <property type="match status" value="1"/>
</dbReference>
<dbReference type="SUPFAM" id="SSF51735">
    <property type="entry name" value="NAD(P)-binding Rossmann-fold domains"/>
    <property type="match status" value="1"/>
</dbReference>
<dbReference type="Gene3D" id="3.40.50.720">
    <property type="entry name" value="NAD(P)-binding Rossmann-like Domain"/>
    <property type="match status" value="1"/>
</dbReference>
<dbReference type="OrthoDB" id="1669814at2759"/>
<dbReference type="InterPro" id="IPR002347">
    <property type="entry name" value="SDR_fam"/>
</dbReference>
<reference evidence="3 4" key="1">
    <citation type="journal article" date="2018" name="Biotechnol. Biofuels">
        <title>Integrative visual omics of the white-rot fungus Polyporus brumalis exposes the biotechnological potential of its oxidative enzymes for delignifying raw plant biomass.</title>
        <authorList>
            <person name="Miyauchi S."/>
            <person name="Rancon A."/>
            <person name="Drula E."/>
            <person name="Hage H."/>
            <person name="Chaduli D."/>
            <person name="Favel A."/>
            <person name="Grisel S."/>
            <person name="Henrissat B."/>
            <person name="Herpoel-Gimbert I."/>
            <person name="Ruiz-Duenas F.J."/>
            <person name="Chevret D."/>
            <person name="Hainaut M."/>
            <person name="Lin J."/>
            <person name="Wang M."/>
            <person name="Pangilinan J."/>
            <person name="Lipzen A."/>
            <person name="Lesage-Meessen L."/>
            <person name="Navarro D."/>
            <person name="Riley R."/>
            <person name="Grigoriev I.V."/>
            <person name="Zhou S."/>
            <person name="Raouche S."/>
            <person name="Rosso M.N."/>
        </authorList>
    </citation>
    <scope>NUCLEOTIDE SEQUENCE [LARGE SCALE GENOMIC DNA]</scope>
    <source>
        <strain evidence="3 4">BRFM 1820</strain>
    </source>
</reference>
<keyword evidence="2" id="KW-0560">Oxidoreductase</keyword>
<evidence type="ECO:0000256" key="2">
    <source>
        <dbReference type="ARBA" id="ARBA00023002"/>
    </source>
</evidence>
<dbReference type="Proteomes" id="UP000256964">
    <property type="component" value="Unassembled WGS sequence"/>
</dbReference>
<dbReference type="FunFam" id="3.40.50.720:FF:000084">
    <property type="entry name" value="Short-chain dehydrogenase reductase"/>
    <property type="match status" value="1"/>
</dbReference>
<dbReference type="Pfam" id="PF13561">
    <property type="entry name" value="adh_short_C2"/>
    <property type="match status" value="1"/>
</dbReference>
<dbReference type="GO" id="GO:0016616">
    <property type="term" value="F:oxidoreductase activity, acting on the CH-OH group of donors, NAD or NADP as acceptor"/>
    <property type="evidence" value="ECO:0007669"/>
    <property type="project" value="UniProtKB-ARBA"/>
</dbReference>